<sequence>MFRLFLVFNVELGEASEFSIDSLLLDFTQLRLFLLRFLSNGQQSIPLRHLYDLLLKLLLLLCFSFPTTLVFLIASCRSSVFFIGLGMHVNDLVVFGLSLLEHGHFCSESHPLGAVENIV</sequence>
<keyword evidence="1" id="KW-0472">Membrane</keyword>
<evidence type="ECO:0000313" key="3">
    <source>
        <dbReference type="Proteomes" id="UP001432027"/>
    </source>
</evidence>
<dbReference type="AlphaFoldDB" id="A0AAV5TAQ9"/>
<evidence type="ECO:0000256" key="1">
    <source>
        <dbReference type="SAM" id="Phobius"/>
    </source>
</evidence>
<reference evidence="2" key="1">
    <citation type="submission" date="2023-10" db="EMBL/GenBank/DDBJ databases">
        <title>Genome assembly of Pristionchus species.</title>
        <authorList>
            <person name="Yoshida K."/>
            <person name="Sommer R.J."/>
        </authorList>
    </citation>
    <scope>NUCLEOTIDE SEQUENCE</scope>
    <source>
        <strain evidence="2">RS0144</strain>
    </source>
</reference>
<comment type="caution">
    <text evidence="2">The sequence shown here is derived from an EMBL/GenBank/DDBJ whole genome shotgun (WGS) entry which is preliminary data.</text>
</comment>
<dbReference type="Proteomes" id="UP001432027">
    <property type="component" value="Unassembled WGS sequence"/>
</dbReference>
<protein>
    <recommendedName>
        <fullName evidence="4">G protein-coupled receptor</fullName>
    </recommendedName>
</protein>
<organism evidence="2 3">
    <name type="scientific">Pristionchus entomophagus</name>
    <dbReference type="NCBI Taxonomy" id="358040"/>
    <lineage>
        <taxon>Eukaryota</taxon>
        <taxon>Metazoa</taxon>
        <taxon>Ecdysozoa</taxon>
        <taxon>Nematoda</taxon>
        <taxon>Chromadorea</taxon>
        <taxon>Rhabditida</taxon>
        <taxon>Rhabditina</taxon>
        <taxon>Diplogasteromorpha</taxon>
        <taxon>Diplogasteroidea</taxon>
        <taxon>Neodiplogasteridae</taxon>
        <taxon>Pristionchus</taxon>
    </lineage>
</organism>
<gene>
    <name evidence="2" type="ORF">PENTCL1PPCAC_12083</name>
</gene>
<proteinExistence type="predicted"/>
<feature type="non-terminal residue" evidence="2">
    <location>
        <position position="119"/>
    </location>
</feature>
<name>A0AAV5TAQ9_9BILA</name>
<feature type="transmembrane region" description="Helical" evidence="1">
    <location>
        <begin position="50"/>
        <end position="74"/>
    </location>
</feature>
<keyword evidence="1" id="KW-1133">Transmembrane helix</keyword>
<keyword evidence="3" id="KW-1185">Reference proteome</keyword>
<accession>A0AAV5TAQ9</accession>
<evidence type="ECO:0008006" key="4">
    <source>
        <dbReference type="Google" id="ProtNLM"/>
    </source>
</evidence>
<evidence type="ECO:0000313" key="2">
    <source>
        <dbReference type="EMBL" id="GMS89908.1"/>
    </source>
</evidence>
<keyword evidence="1" id="KW-0812">Transmembrane</keyword>
<dbReference type="EMBL" id="BTSX01000003">
    <property type="protein sequence ID" value="GMS89908.1"/>
    <property type="molecule type" value="Genomic_DNA"/>
</dbReference>